<feature type="region of interest" description="Disordered" evidence="1">
    <location>
        <begin position="70"/>
        <end position="110"/>
    </location>
</feature>
<gene>
    <name evidence="2" type="ORF">CRE_24549</name>
</gene>
<evidence type="ECO:0000313" key="3">
    <source>
        <dbReference type="Proteomes" id="UP000008281"/>
    </source>
</evidence>
<accession>E3MVC7</accession>
<name>E3MVC7_CAERE</name>
<dbReference type="CTD" id="9826190"/>
<dbReference type="EMBL" id="DS268482">
    <property type="protein sequence ID" value="EFP10100.1"/>
    <property type="molecule type" value="Genomic_DNA"/>
</dbReference>
<dbReference type="InParanoid" id="E3MVC7"/>
<protein>
    <submittedName>
        <fullName evidence="2">Uncharacterized protein</fullName>
    </submittedName>
</protein>
<dbReference type="HOGENOM" id="CLU_2173357_0_0_1"/>
<evidence type="ECO:0000313" key="2">
    <source>
        <dbReference type="EMBL" id="EFP10100.1"/>
    </source>
</evidence>
<dbReference type="KEGG" id="crq:GCK72_007100"/>
<reference evidence="2" key="1">
    <citation type="submission" date="2007-07" db="EMBL/GenBank/DDBJ databases">
        <title>PCAP assembly of the Caenorhabditis remanei genome.</title>
        <authorList>
            <consortium name="The Caenorhabditis remanei Sequencing Consortium"/>
            <person name="Wilson R.K."/>
        </authorList>
    </citation>
    <scope>NUCLEOTIDE SEQUENCE [LARGE SCALE GENOMIC DNA]</scope>
    <source>
        <strain evidence="2">PB4641</strain>
    </source>
</reference>
<keyword evidence="3" id="KW-1185">Reference proteome</keyword>
<dbReference type="Proteomes" id="UP000008281">
    <property type="component" value="Unassembled WGS sequence"/>
</dbReference>
<feature type="compositionally biased region" description="Basic residues" evidence="1">
    <location>
        <begin position="92"/>
        <end position="102"/>
    </location>
</feature>
<organism evidence="3">
    <name type="scientific">Caenorhabditis remanei</name>
    <name type="common">Caenorhabditis vulgaris</name>
    <dbReference type="NCBI Taxonomy" id="31234"/>
    <lineage>
        <taxon>Eukaryota</taxon>
        <taxon>Metazoa</taxon>
        <taxon>Ecdysozoa</taxon>
        <taxon>Nematoda</taxon>
        <taxon>Chromadorea</taxon>
        <taxon>Rhabditida</taxon>
        <taxon>Rhabditina</taxon>
        <taxon>Rhabditomorpha</taxon>
        <taxon>Rhabditoidea</taxon>
        <taxon>Rhabditidae</taxon>
        <taxon>Peloderinae</taxon>
        <taxon>Caenorhabditis</taxon>
    </lineage>
</organism>
<evidence type="ECO:0000256" key="1">
    <source>
        <dbReference type="SAM" id="MobiDB-lite"/>
    </source>
</evidence>
<proteinExistence type="predicted"/>
<dbReference type="GeneID" id="9826190"/>
<dbReference type="RefSeq" id="XP_003099880.2">
    <property type="nucleotide sequence ID" value="XM_003099832.2"/>
</dbReference>
<sequence>MSINSIFQFPEVSEELLQIWRESLLKLLSTPSEDSKKMETLRATGKSLVLTFLEKGDSWKIGSDPCSSEVAIPKSPVQKENVAPAPEASVTRKSKRTHKPTRKILENRSK</sequence>
<dbReference type="AlphaFoldDB" id="E3MVC7"/>